<keyword evidence="11" id="KW-0511">Multifunctional enzyme</keyword>
<evidence type="ECO:0000256" key="6">
    <source>
        <dbReference type="ARBA" id="ARBA00022801"/>
    </source>
</evidence>
<sequence length="225" mass="24222">MSQVRLAKTLWCDTATAAGSGTTTTDDAGPALGLHLGMGGRIVVTDPAGEPVGEGPVPADRRPDAARWTRFTVTFDDGGELRLVDKRRLGRVRLDPDLSGLGPDAEGIAPAEFRDRLARGRSTVKARLLDQSVIAGVGNLLADETLWQARIDPRRRVPDLTRTDLDRVHHHLGRALARAVAHGGVHTGEVIEHRRPGGHCPRCGAELAHGTVGGRSTWWCPREQT</sequence>
<feature type="domain" description="FPG-type" evidence="14">
    <location>
        <begin position="191"/>
        <end position="225"/>
    </location>
</feature>
<dbReference type="EMBL" id="FOUY01000015">
    <property type="protein sequence ID" value="SFN48090.1"/>
    <property type="molecule type" value="Genomic_DNA"/>
</dbReference>
<evidence type="ECO:0000313" key="17">
    <source>
        <dbReference type="Proteomes" id="UP000199614"/>
    </source>
</evidence>
<evidence type="ECO:0000259" key="15">
    <source>
        <dbReference type="PROSITE" id="PS51068"/>
    </source>
</evidence>
<dbReference type="GO" id="GO:0006284">
    <property type="term" value="P:base-excision repair"/>
    <property type="evidence" value="ECO:0007669"/>
    <property type="project" value="InterPro"/>
</dbReference>
<dbReference type="GO" id="GO:0016829">
    <property type="term" value="F:lyase activity"/>
    <property type="evidence" value="ECO:0007669"/>
    <property type="project" value="UniProtKB-KW"/>
</dbReference>
<keyword evidence="4" id="KW-0227">DNA damage</keyword>
<keyword evidence="5 13" id="KW-0863">Zinc-finger</keyword>
<dbReference type="InterPro" id="IPR000214">
    <property type="entry name" value="Znf_DNA_glyclase/AP_lyase"/>
</dbReference>
<evidence type="ECO:0000256" key="12">
    <source>
        <dbReference type="ARBA" id="ARBA00023295"/>
    </source>
</evidence>
<evidence type="ECO:0000313" key="16">
    <source>
        <dbReference type="EMBL" id="SFN48090.1"/>
    </source>
</evidence>
<evidence type="ECO:0000256" key="13">
    <source>
        <dbReference type="PROSITE-ProRule" id="PRU00391"/>
    </source>
</evidence>
<evidence type="ECO:0000256" key="5">
    <source>
        <dbReference type="ARBA" id="ARBA00022771"/>
    </source>
</evidence>
<dbReference type="InterPro" id="IPR012319">
    <property type="entry name" value="FPG_cat"/>
</dbReference>
<keyword evidence="3" id="KW-0479">Metal-binding</keyword>
<dbReference type="SUPFAM" id="SSF81624">
    <property type="entry name" value="N-terminal domain of MutM-like DNA repair proteins"/>
    <property type="match status" value="1"/>
</dbReference>
<evidence type="ECO:0000256" key="8">
    <source>
        <dbReference type="ARBA" id="ARBA00023125"/>
    </source>
</evidence>
<name>A0A1I4ZDZ6_PSUAM</name>
<keyword evidence="12" id="KW-0326">Glycosidase</keyword>
<dbReference type="GO" id="GO:0008270">
    <property type="term" value="F:zinc ion binding"/>
    <property type="evidence" value="ECO:0007669"/>
    <property type="project" value="UniProtKB-KW"/>
</dbReference>
<dbReference type="InterPro" id="IPR010979">
    <property type="entry name" value="Ribosomal_uS13-like_H2TH"/>
</dbReference>
<evidence type="ECO:0000256" key="2">
    <source>
        <dbReference type="ARBA" id="ARBA00009409"/>
    </source>
</evidence>
<dbReference type="Proteomes" id="UP000199614">
    <property type="component" value="Unassembled WGS sequence"/>
</dbReference>
<protein>
    <submittedName>
        <fullName evidence="16">Formamidopyrimidine-DNA glycosylase</fullName>
    </submittedName>
</protein>
<dbReference type="Gene3D" id="3.20.190.10">
    <property type="entry name" value="MutM-like, N-terminal"/>
    <property type="match status" value="1"/>
</dbReference>
<dbReference type="GO" id="GO:0003906">
    <property type="term" value="F:DNA-(apurinic or apyrimidinic site) endonuclease activity"/>
    <property type="evidence" value="ECO:0007669"/>
    <property type="project" value="InterPro"/>
</dbReference>
<evidence type="ECO:0000256" key="9">
    <source>
        <dbReference type="ARBA" id="ARBA00023204"/>
    </source>
</evidence>
<dbReference type="PROSITE" id="PS51068">
    <property type="entry name" value="FPG_CAT"/>
    <property type="match status" value="1"/>
</dbReference>
<evidence type="ECO:0000256" key="10">
    <source>
        <dbReference type="ARBA" id="ARBA00023239"/>
    </source>
</evidence>
<evidence type="ECO:0000256" key="11">
    <source>
        <dbReference type="ARBA" id="ARBA00023268"/>
    </source>
</evidence>
<evidence type="ECO:0000259" key="14">
    <source>
        <dbReference type="PROSITE" id="PS51066"/>
    </source>
</evidence>
<dbReference type="SUPFAM" id="SSF46946">
    <property type="entry name" value="S13-like H2TH domain"/>
    <property type="match status" value="1"/>
</dbReference>
<dbReference type="GO" id="GO:0003684">
    <property type="term" value="F:damaged DNA binding"/>
    <property type="evidence" value="ECO:0007669"/>
    <property type="project" value="InterPro"/>
</dbReference>
<dbReference type="PROSITE" id="PS51066">
    <property type="entry name" value="ZF_FPG_2"/>
    <property type="match status" value="1"/>
</dbReference>
<dbReference type="SMART" id="SM01232">
    <property type="entry name" value="H2TH"/>
    <property type="match status" value="1"/>
</dbReference>
<keyword evidence="9" id="KW-0234">DNA repair</keyword>
<keyword evidence="8" id="KW-0238">DNA-binding</keyword>
<keyword evidence="17" id="KW-1185">Reference proteome</keyword>
<dbReference type="PANTHER" id="PTHR22993:SF9">
    <property type="entry name" value="FORMAMIDOPYRIMIDINE-DNA GLYCOSYLASE"/>
    <property type="match status" value="1"/>
</dbReference>
<dbReference type="GO" id="GO:0034039">
    <property type="term" value="F:8-oxo-7,8-dihydroguanine DNA N-glycosylase activity"/>
    <property type="evidence" value="ECO:0007669"/>
    <property type="project" value="TreeGrafter"/>
</dbReference>
<feature type="domain" description="Formamidopyrimidine-DNA glycosylase catalytic" evidence="15">
    <location>
        <begin position="1"/>
        <end position="90"/>
    </location>
</feature>
<proteinExistence type="inferred from homology"/>
<dbReference type="InterPro" id="IPR035937">
    <property type="entry name" value="FPG_N"/>
</dbReference>
<dbReference type="AlphaFoldDB" id="A0A1I4ZDZ6"/>
<organism evidence="16 17">
    <name type="scientific">Pseudonocardia ammonioxydans</name>
    <dbReference type="NCBI Taxonomy" id="260086"/>
    <lineage>
        <taxon>Bacteria</taxon>
        <taxon>Bacillati</taxon>
        <taxon>Actinomycetota</taxon>
        <taxon>Actinomycetes</taxon>
        <taxon>Pseudonocardiales</taxon>
        <taxon>Pseudonocardiaceae</taxon>
        <taxon>Pseudonocardia</taxon>
    </lineage>
</organism>
<evidence type="ECO:0000256" key="3">
    <source>
        <dbReference type="ARBA" id="ARBA00022723"/>
    </source>
</evidence>
<dbReference type="Pfam" id="PF01149">
    <property type="entry name" value="Fapy_DNA_glyco"/>
    <property type="match status" value="1"/>
</dbReference>
<dbReference type="Pfam" id="PF06831">
    <property type="entry name" value="H2TH"/>
    <property type="match status" value="1"/>
</dbReference>
<evidence type="ECO:0000256" key="4">
    <source>
        <dbReference type="ARBA" id="ARBA00022763"/>
    </source>
</evidence>
<dbReference type="SUPFAM" id="SSF57716">
    <property type="entry name" value="Glucocorticoid receptor-like (DNA-binding domain)"/>
    <property type="match status" value="1"/>
</dbReference>
<reference evidence="16 17" key="1">
    <citation type="submission" date="2016-10" db="EMBL/GenBank/DDBJ databases">
        <authorList>
            <person name="de Groot N.N."/>
        </authorList>
    </citation>
    <scope>NUCLEOTIDE SEQUENCE [LARGE SCALE GENOMIC DNA]</scope>
    <source>
        <strain evidence="16 17">CGMCC 4.1877</strain>
    </source>
</reference>
<evidence type="ECO:0000256" key="1">
    <source>
        <dbReference type="ARBA" id="ARBA00001668"/>
    </source>
</evidence>
<keyword evidence="7" id="KW-0862">Zinc</keyword>
<accession>A0A1I4ZDZ6</accession>
<gene>
    <name evidence="16" type="ORF">SAMN05216207_101510</name>
</gene>
<evidence type="ECO:0000256" key="7">
    <source>
        <dbReference type="ARBA" id="ARBA00022833"/>
    </source>
</evidence>
<comment type="catalytic activity">
    <reaction evidence="1">
        <text>Hydrolysis of DNA containing ring-opened 7-methylguanine residues, releasing 2,6-diamino-4-hydroxy-5-(N-methyl)formamidopyrimidine.</text>
        <dbReference type="EC" id="3.2.2.23"/>
    </reaction>
</comment>
<keyword evidence="6" id="KW-0378">Hydrolase</keyword>
<dbReference type="PANTHER" id="PTHR22993">
    <property type="entry name" value="FORMAMIDOPYRIMIDINE-DNA GLYCOSYLASE"/>
    <property type="match status" value="1"/>
</dbReference>
<dbReference type="STRING" id="260086.SAMN05216207_101510"/>
<keyword evidence="10" id="KW-0456">Lyase</keyword>
<dbReference type="InterPro" id="IPR015886">
    <property type="entry name" value="H2TH_FPG"/>
</dbReference>
<comment type="similarity">
    <text evidence="2">Belongs to the FPG family.</text>
</comment>
<dbReference type="Gene3D" id="1.10.8.50">
    <property type="match status" value="1"/>
</dbReference>